<dbReference type="Proteomes" id="UP000320055">
    <property type="component" value="Unassembled WGS sequence"/>
</dbReference>
<protein>
    <submittedName>
        <fullName evidence="1">Uncharacterized protein</fullName>
    </submittedName>
</protein>
<name>A0A563VSW6_9CYAN</name>
<reference evidence="1 2" key="1">
    <citation type="submission" date="2019-01" db="EMBL/GenBank/DDBJ databases">
        <authorList>
            <person name="Brito A."/>
        </authorList>
    </citation>
    <scope>NUCLEOTIDE SEQUENCE [LARGE SCALE GENOMIC DNA]</scope>
    <source>
        <strain evidence="1">1</strain>
    </source>
</reference>
<dbReference type="EMBL" id="CAACVJ010000187">
    <property type="protein sequence ID" value="VEP14472.1"/>
    <property type="molecule type" value="Genomic_DNA"/>
</dbReference>
<organism evidence="1 2">
    <name type="scientific">Hyella patelloides LEGE 07179</name>
    <dbReference type="NCBI Taxonomy" id="945734"/>
    <lineage>
        <taxon>Bacteria</taxon>
        <taxon>Bacillati</taxon>
        <taxon>Cyanobacteriota</taxon>
        <taxon>Cyanophyceae</taxon>
        <taxon>Pleurocapsales</taxon>
        <taxon>Hyellaceae</taxon>
        <taxon>Hyella</taxon>
    </lineage>
</organism>
<sequence length="38" mass="4473">MINALWHLRLGHRPFKLGNLGTTVRDQRLMASKVRTRE</sequence>
<proteinExistence type="predicted"/>
<evidence type="ECO:0000313" key="1">
    <source>
        <dbReference type="EMBL" id="VEP14472.1"/>
    </source>
</evidence>
<gene>
    <name evidence="1" type="ORF">H1P_2670009</name>
</gene>
<dbReference type="AlphaFoldDB" id="A0A563VSW6"/>
<evidence type="ECO:0000313" key="2">
    <source>
        <dbReference type="Proteomes" id="UP000320055"/>
    </source>
</evidence>
<accession>A0A563VSW6</accession>
<keyword evidence="2" id="KW-1185">Reference proteome</keyword>